<evidence type="ECO:0000313" key="1">
    <source>
        <dbReference type="EMBL" id="CUP36266.1"/>
    </source>
</evidence>
<organism evidence="1 2">
    <name type="scientific">Blautia obeum</name>
    <dbReference type="NCBI Taxonomy" id="40520"/>
    <lineage>
        <taxon>Bacteria</taxon>
        <taxon>Bacillati</taxon>
        <taxon>Bacillota</taxon>
        <taxon>Clostridia</taxon>
        <taxon>Lachnospirales</taxon>
        <taxon>Lachnospiraceae</taxon>
        <taxon>Blautia</taxon>
    </lineage>
</organism>
<dbReference type="EMBL" id="CZBA01000005">
    <property type="protein sequence ID" value="CUP36266.1"/>
    <property type="molecule type" value="Genomic_DNA"/>
</dbReference>
<accession>A0A174MLN7</accession>
<name>A0A174MLN7_9FIRM</name>
<proteinExistence type="predicted"/>
<dbReference type="AlphaFoldDB" id="A0A174MLN7"/>
<gene>
    <name evidence="1" type="ORF">ERS852533_01097</name>
</gene>
<evidence type="ECO:0000313" key="2">
    <source>
        <dbReference type="Proteomes" id="UP000095413"/>
    </source>
</evidence>
<sequence length="44" mass="5476">MEREVERIYLLLSKLLDENCLDDLLRIIEDDEYMEQLMREFNIL</sequence>
<dbReference type="Proteomes" id="UP000095413">
    <property type="component" value="Unassembled WGS sequence"/>
</dbReference>
<protein>
    <submittedName>
        <fullName evidence="1">Uncharacterized protein</fullName>
    </submittedName>
</protein>
<reference evidence="1 2" key="1">
    <citation type="submission" date="2015-09" db="EMBL/GenBank/DDBJ databases">
        <authorList>
            <consortium name="Pathogen Informatics"/>
        </authorList>
    </citation>
    <scope>NUCLEOTIDE SEQUENCE [LARGE SCALE GENOMIC DNA]</scope>
    <source>
        <strain evidence="1 2">2789STDY5834921</strain>
    </source>
</reference>